<dbReference type="Proteomes" id="UP000799438">
    <property type="component" value="Unassembled WGS sequence"/>
</dbReference>
<accession>A0A6A6B618</accession>
<evidence type="ECO:0000313" key="2">
    <source>
        <dbReference type="EMBL" id="KAF2139078.1"/>
    </source>
</evidence>
<feature type="region of interest" description="Disordered" evidence="1">
    <location>
        <begin position="1"/>
        <end position="55"/>
    </location>
</feature>
<keyword evidence="3" id="KW-1185">Reference proteome</keyword>
<protein>
    <submittedName>
        <fullName evidence="2">Uncharacterized protein</fullName>
    </submittedName>
</protein>
<reference evidence="2" key="1">
    <citation type="journal article" date="2020" name="Stud. Mycol.">
        <title>101 Dothideomycetes genomes: a test case for predicting lifestyles and emergence of pathogens.</title>
        <authorList>
            <person name="Haridas S."/>
            <person name="Albert R."/>
            <person name="Binder M."/>
            <person name="Bloem J."/>
            <person name="Labutti K."/>
            <person name="Salamov A."/>
            <person name="Andreopoulos B."/>
            <person name="Baker S."/>
            <person name="Barry K."/>
            <person name="Bills G."/>
            <person name="Bluhm B."/>
            <person name="Cannon C."/>
            <person name="Castanera R."/>
            <person name="Culley D."/>
            <person name="Daum C."/>
            <person name="Ezra D."/>
            <person name="Gonzalez J."/>
            <person name="Henrissat B."/>
            <person name="Kuo A."/>
            <person name="Liang C."/>
            <person name="Lipzen A."/>
            <person name="Lutzoni F."/>
            <person name="Magnuson J."/>
            <person name="Mondo S."/>
            <person name="Nolan M."/>
            <person name="Ohm R."/>
            <person name="Pangilinan J."/>
            <person name="Park H.-J."/>
            <person name="Ramirez L."/>
            <person name="Alfaro M."/>
            <person name="Sun H."/>
            <person name="Tritt A."/>
            <person name="Yoshinaga Y."/>
            <person name="Zwiers L.-H."/>
            <person name="Turgeon B."/>
            <person name="Goodwin S."/>
            <person name="Spatafora J."/>
            <person name="Crous P."/>
            <person name="Grigoriev I."/>
        </authorList>
    </citation>
    <scope>NUCLEOTIDE SEQUENCE</scope>
    <source>
        <strain evidence="2">CBS 121167</strain>
    </source>
</reference>
<organism evidence="2 3">
    <name type="scientific">Aplosporella prunicola CBS 121167</name>
    <dbReference type="NCBI Taxonomy" id="1176127"/>
    <lineage>
        <taxon>Eukaryota</taxon>
        <taxon>Fungi</taxon>
        <taxon>Dikarya</taxon>
        <taxon>Ascomycota</taxon>
        <taxon>Pezizomycotina</taxon>
        <taxon>Dothideomycetes</taxon>
        <taxon>Dothideomycetes incertae sedis</taxon>
        <taxon>Botryosphaeriales</taxon>
        <taxon>Aplosporellaceae</taxon>
        <taxon>Aplosporella</taxon>
    </lineage>
</organism>
<name>A0A6A6B618_9PEZI</name>
<evidence type="ECO:0000313" key="3">
    <source>
        <dbReference type="Proteomes" id="UP000799438"/>
    </source>
</evidence>
<sequence>MTRIQKPEFRHDSRVSQDQQGNEAPNWLAQRLDHSTPWGSRKKSGSGSTANPARRQSRLSRILMTFCFSIARSTRRPQIHRRSHRVMLAGSAGSPCGGSQVVLEAWTRDLIPLQAKHRLEKLGYACCHPASMGRLLAEDHSTDPCIALPLPTTSPELATVLMFTRAKRVEARAG</sequence>
<gene>
    <name evidence="2" type="ORF">K452DRAFT_311025</name>
</gene>
<evidence type="ECO:0000256" key="1">
    <source>
        <dbReference type="SAM" id="MobiDB-lite"/>
    </source>
</evidence>
<dbReference type="RefSeq" id="XP_033394791.1">
    <property type="nucleotide sequence ID" value="XM_033543381.1"/>
</dbReference>
<dbReference type="AlphaFoldDB" id="A0A6A6B618"/>
<proteinExistence type="predicted"/>
<dbReference type="GeneID" id="54300878"/>
<feature type="compositionally biased region" description="Basic and acidic residues" evidence="1">
    <location>
        <begin position="1"/>
        <end position="15"/>
    </location>
</feature>
<dbReference type="EMBL" id="ML995494">
    <property type="protein sequence ID" value="KAF2139078.1"/>
    <property type="molecule type" value="Genomic_DNA"/>
</dbReference>